<accession>A0A1Y6CV05</accession>
<evidence type="ECO:0000313" key="2">
    <source>
        <dbReference type="EMBL" id="SMF94040.1"/>
    </source>
</evidence>
<dbReference type="Proteomes" id="UP000192923">
    <property type="component" value="Unassembled WGS sequence"/>
</dbReference>
<dbReference type="EMBL" id="FXAM01000001">
    <property type="protein sequence ID" value="SMF94040.1"/>
    <property type="molecule type" value="Genomic_DNA"/>
</dbReference>
<feature type="region of interest" description="Disordered" evidence="1">
    <location>
        <begin position="59"/>
        <end position="100"/>
    </location>
</feature>
<evidence type="ECO:0000313" key="3">
    <source>
        <dbReference type="Proteomes" id="UP000192923"/>
    </source>
</evidence>
<sequence>MSNPNPAFLVDGITTIAIHNDVARIQFMQLDQQGKPMDTVRLLIPTSQAQQIHQAIGQLAGLNPNPSAQPDKAEETPTKKDERPGSRLAQKQDAPKPWKP</sequence>
<proteinExistence type="predicted"/>
<organism evidence="2 3">
    <name type="scientific">Methylomagnum ishizawai</name>
    <dbReference type="NCBI Taxonomy" id="1760988"/>
    <lineage>
        <taxon>Bacteria</taxon>
        <taxon>Pseudomonadati</taxon>
        <taxon>Pseudomonadota</taxon>
        <taxon>Gammaproteobacteria</taxon>
        <taxon>Methylococcales</taxon>
        <taxon>Methylococcaceae</taxon>
        <taxon>Methylomagnum</taxon>
    </lineage>
</organism>
<keyword evidence="3" id="KW-1185">Reference proteome</keyword>
<dbReference type="AlphaFoldDB" id="A0A1Y6CV05"/>
<name>A0A1Y6CV05_9GAMM</name>
<gene>
    <name evidence="2" type="ORF">SAMN02949497_1342</name>
</gene>
<reference evidence="2 3" key="1">
    <citation type="submission" date="2016-12" db="EMBL/GenBank/DDBJ databases">
        <authorList>
            <person name="Song W.-J."/>
            <person name="Kurnit D.M."/>
        </authorList>
    </citation>
    <scope>NUCLEOTIDE SEQUENCE [LARGE SCALE GENOMIC DNA]</scope>
    <source>
        <strain evidence="2 3">175</strain>
    </source>
</reference>
<evidence type="ECO:0000256" key="1">
    <source>
        <dbReference type="SAM" id="MobiDB-lite"/>
    </source>
</evidence>
<dbReference type="RefSeq" id="WP_085211075.1">
    <property type="nucleotide sequence ID" value="NZ_FXAM01000001.1"/>
</dbReference>
<feature type="compositionally biased region" description="Basic and acidic residues" evidence="1">
    <location>
        <begin position="71"/>
        <end position="85"/>
    </location>
</feature>
<protein>
    <submittedName>
        <fullName evidence="2">Uncharacterized protein</fullName>
    </submittedName>
</protein>